<evidence type="ECO:0000313" key="2">
    <source>
        <dbReference type="Proteomes" id="UP001318040"/>
    </source>
</evidence>
<dbReference type="RefSeq" id="XP_032801342.1">
    <property type="nucleotide sequence ID" value="XM_032945451.1"/>
</dbReference>
<sequence length="266" mass="26806">MRIHAHARVSLSIGTLRIYTHTRTRLHARTITHVLADPRAHPPTRPQDKRERDSPVGPCRPNAQEHPPSSPHTRLSERSCSNTNTHGGMASFHGFQMSRGASSSSYGLGASVARMAGGGMGTYGGGGVAGGYGVYGSGAAGLGLGLGGGYGVAMGQGGLSLQTGLGASRGYAVGYGGGLGLGLAAGGGGGALLPYGSPAFAAGRSMLSGGLAGGHPPLSLATVPPLATRNGHKATLQGLNQRFTGYVEKAETINSIHFKTSSVLCH</sequence>
<name>A0AAJ7SL44_PETMA</name>
<keyword evidence="2" id="KW-1185">Reference proteome</keyword>
<reference evidence="3" key="1">
    <citation type="submission" date="2025-08" db="UniProtKB">
        <authorList>
            <consortium name="RefSeq"/>
        </authorList>
    </citation>
    <scope>IDENTIFICATION</scope>
    <source>
        <tissue evidence="3">Sperm</tissue>
    </source>
</reference>
<dbReference type="KEGG" id="pmrn:116938338"/>
<gene>
    <name evidence="3" type="primary">LOC116938338</name>
</gene>
<feature type="region of interest" description="Disordered" evidence="1">
    <location>
        <begin position="33"/>
        <end position="85"/>
    </location>
</feature>
<feature type="compositionally biased region" description="Basic and acidic residues" evidence="1">
    <location>
        <begin position="36"/>
        <end position="54"/>
    </location>
</feature>
<protein>
    <submittedName>
        <fullName evidence="3">Keratin, type I cytoskeletal 9-like</fullName>
    </submittedName>
</protein>
<evidence type="ECO:0000313" key="3">
    <source>
        <dbReference type="RefSeq" id="XP_032801342.1"/>
    </source>
</evidence>
<accession>A0AAJ7SL44</accession>
<proteinExistence type="predicted"/>
<dbReference type="Proteomes" id="UP001318040">
    <property type="component" value="Unplaced"/>
</dbReference>
<dbReference type="AlphaFoldDB" id="A0AAJ7SL44"/>
<organism evidence="2 3">
    <name type="scientific">Petromyzon marinus</name>
    <name type="common">Sea lamprey</name>
    <dbReference type="NCBI Taxonomy" id="7757"/>
    <lineage>
        <taxon>Eukaryota</taxon>
        <taxon>Metazoa</taxon>
        <taxon>Chordata</taxon>
        <taxon>Craniata</taxon>
        <taxon>Vertebrata</taxon>
        <taxon>Cyclostomata</taxon>
        <taxon>Hyperoartia</taxon>
        <taxon>Petromyzontiformes</taxon>
        <taxon>Petromyzontidae</taxon>
        <taxon>Petromyzon</taxon>
    </lineage>
</organism>
<evidence type="ECO:0000256" key="1">
    <source>
        <dbReference type="SAM" id="MobiDB-lite"/>
    </source>
</evidence>